<organism evidence="11 12">
    <name type="scientific">Acetanaerobacterium elongatum</name>
    <dbReference type="NCBI Taxonomy" id="258515"/>
    <lineage>
        <taxon>Bacteria</taxon>
        <taxon>Bacillati</taxon>
        <taxon>Bacillota</taxon>
        <taxon>Clostridia</taxon>
        <taxon>Eubacteriales</taxon>
        <taxon>Oscillospiraceae</taxon>
        <taxon>Acetanaerobacterium</taxon>
    </lineage>
</organism>
<evidence type="ECO:0000256" key="5">
    <source>
        <dbReference type="ARBA" id="ARBA00023098"/>
    </source>
</evidence>
<dbReference type="GO" id="GO:0008654">
    <property type="term" value="P:phospholipid biosynthetic process"/>
    <property type="evidence" value="ECO:0007669"/>
    <property type="project" value="UniProtKB-KW"/>
</dbReference>
<evidence type="ECO:0000256" key="9">
    <source>
        <dbReference type="ARBA" id="ARBA00046608"/>
    </source>
</evidence>
<dbReference type="EC" id="2.3.1.274" evidence="8 10"/>
<dbReference type="STRING" id="258515.SAMN05192585_12918"/>
<keyword evidence="12" id="KW-1185">Reference proteome</keyword>
<gene>
    <name evidence="10" type="primary">plsX</name>
    <name evidence="11" type="ORF">SAMN05192585_12918</name>
</gene>
<keyword evidence="5 10" id="KW-0443">Lipid metabolism</keyword>
<keyword evidence="7 10" id="KW-1208">Phospholipid metabolism</keyword>
<dbReference type="InterPro" id="IPR012281">
    <property type="entry name" value="Phospholipid_synth_PlsX-like"/>
</dbReference>
<dbReference type="Gene3D" id="3.40.718.10">
    <property type="entry name" value="Isopropylmalate Dehydrogenase"/>
    <property type="match status" value="1"/>
</dbReference>
<evidence type="ECO:0000256" key="7">
    <source>
        <dbReference type="ARBA" id="ARBA00023264"/>
    </source>
</evidence>
<dbReference type="GO" id="GO:0006633">
    <property type="term" value="P:fatty acid biosynthetic process"/>
    <property type="evidence" value="ECO:0007669"/>
    <property type="project" value="UniProtKB-UniRule"/>
</dbReference>
<keyword evidence="11" id="KW-0012">Acyltransferase</keyword>
<dbReference type="NCBIfam" id="TIGR00182">
    <property type="entry name" value="plsX"/>
    <property type="match status" value="1"/>
</dbReference>
<keyword evidence="4 10" id="KW-0808">Transferase</keyword>
<evidence type="ECO:0000313" key="11">
    <source>
        <dbReference type="EMBL" id="SDN70873.1"/>
    </source>
</evidence>
<comment type="catalytic activity">
    <reaction evidence="1 10">
        <text>a fatty acyl-[ACP] + phosphate = an acyl phosphate + holo-[ACP]</text>
        <dbReference type="Rhea" id="RHEA:42292"/>
        <dbReference type="Rhea" id="RHEA-COMP:9685"/>
        <dbReference type="Rhea" id="RHEA-COMP:14125"/>
        <dbReference type="ChEBI" id="CHEBI:43474"/>
        <dbReference type="ChEBI" id="CHEBI:59918"/>
        <dbReference type="ChEBI" id="CHEBI:64479"/>
        <dbReference type="ChEBI" id="CHEBI:138651"/>
        <dbReference type="EC" id="2.3.1.274"/>
    </reaction>
</comment>
<comment type="subunit">
    <text evidence="9 10">Homodimer. Probably interacts with PlsY.</text>
</comment>
<comment type="function">
    <text evidence="10">Catalyzes the reversible formation of acyl-phosphate (acyl-PO(4)) from acyl-[acyl-carrier-protein] (acyl-ACP). This enzyme utilizes acyl-ACP as fatty acyl donor, but not acyl-CoA.</text>
</comment>
<dbReference type="SUPFAM" id="SSF53659">
    <property type="entry name" value="Isocitrate/Isopropylmalate dehydrogenase-like"/>
    <property type="match status" value="1"/>
</dbReference>
<evidence type="ECO:0000256" key="2">
    <source>
        <dbReference type="ARBA" id="ARBA00022490"/>
    </source>
</evidence>
<comment type="subcellular location">
    <subcellularLocation>
        <location evidence="10">Cytoplasm</location>
    </subcellularLocation>
    <text evidence="10">Associated with the membrane possibly through PlsY.</text>
</comment>
<comment type="similarity">
    <text evidence="10">Belongs to the PlsX family.</text>
</comment>
<dbReference type="GO" id="GO:0043811">
    <property type="term" value="F:phosphate:acyl-[acyl carrier protein] acyltransferase activity"/>
    <property type="evidence" value="ECO:0007669"/>
    <property type="project" value="UniProtKB-UniRule"/>
</dbReference>
<proteinExistence type="inferred from homology"/>
<evidence type="ECO:0000256" key="6">
    <source>
        <dbReference type="ARBA" id="ARBA00023209"/>
    </source>
</evidence>
<dbReference type="GO" id="GO:0005737">
    <property type="term" value="C:cytoplasm"/>
    <property type="evidence" value="ECO:0007669"/>
    <property type="project" value="UniProtKB-SubCell"/>
</dbReference>
<keyword evidence="6 10" id="KW-0594">Phospholipid biosynthesis</keyword>
<accession>A0A1H0DLB1</accession>
<comment type="pathway">
    <text evidence="10">Lipid metabolism; phospholipid metabolism.</text>
</comment>
<sequence>MKVIVDGFGGDNAPIAVLKGCELAVREYGVTVLLTGDTEKLTACAQENGVSLAGFEFANATQVISMEDEPTDVIKAKSDCSMAVGLKLLKEGKGDAFVSAGSTGALVVGSSTLVGRIKGIKRAALAPMLPTSKGMYMLMDSGANLDCRPEMLVQFGIMGSVYMGKIAGISNPRVGVVNVGTEETKGTELELEANELFKLAPVNCIGNVEARELPLGGCEVAVTDGFTGNVILKLTEGLAKGFSANIKKMLLKNAGTKLAALLLKSGLQEFKKSMDYTEYGGAPLMGINKPVIKAHGSSDAKAFKNAIRQAKAFHEQNVIGEIEAGLKTLSSKMAERESAQVGAAE</sequence>
<dbReference type="HAMAP" id="MF_00019">
    <property type="entry name" value="PlsX"/>
    <property type="match status" value="1"/>
</dbReference>
<dbReference type="Proteomes" id="UP000199182">
    <property type="component" value="Unassembled WGS sequence"/>
</dbReference>
<protein>
    <recommendedName>
        <fullName evidence="8 10">Phosphate acyltransferase</fullName>
        <ecNumber evidence="8 10">2.3.1.274</ecNumber>
    </recommendedName>
    <alternativeName>
        <fullName evidence="10">Acyl-ACP phosphotransacylase</fullName>
    </alternativeName>
    <alternativeName>
        <fullName evidence="10">Acyl-[acyl-carrier-protein]--phosphate acyltransferase</fullName>
    </alternativeName>
    <alternativeName>
        <fullName evidence="10">Phosphate-acyl-ACP acyltransferase</fullName>
    </alternativeName>
</protein>
<dbReference type="Pfam" id="PF02504">
    <property type="entry name" value="FA_synthesis"/>
    <property type="match status" value="1"/>
</dbReference>
<evidence type="ECO:0000256" key="8">
    <source>
        <dbReference type="ARBA" id="ARBA00024069"/>
    </source>
</evidence>
<name>A0A1H0DLB1_9FIRM</name>
<evidence type="ECO:0000256" key="10">
    <source>
        <dbReference type="HAMAP-Rule" id="MF_00019"/>
    </source>
</evidence>
<dbReference type="EMBL" id="FNID01000029">
    <property type="protein sequence ID" value="SDN70873.1"/>
    <property type="molecule type" value="Genomic_DNA"/>
</dbReference>
<keyword evidence="2 10" id="KW-0963">Cytoplasm</keyword>
<keyword evidence="3 10" id="KW-0444">Lipid biosynthesis</keyword>
<evidence type="ECO:0000256" key="3">
    <source>
        <dbReference type="ARBA" id="ARBA00022516"/>
    </source>
</evidence>
<reference evidence="11 12" key="1">
    <citation type="submission" date="2016-10" db="EMBL/GenBank/DDBJ databases">
        <authorList>
            <person name="de Groot N.N."/>
        </authorList>
    </citation>
    <scope>NUCLEOTIDE SEQUENCE [LARGE SCALE GENOMIC DNA]</scope>
    <source>
        <strain evidence="11 12">CGMCC 1.5012</strain>
    </source>
</reference>
<dbReference type="InterPro" id="IPR003664">
    <property type="entry name" value="FA_synthesis"/>
</dbReference>
<dbReference type="PANTHER" id="PTHR30100:SF1">
    <property type="entry name" value="PHOSPHATE ACYLTRANSFERASE"/>
    <property type="match status" value="1"/>
</dbReference>
<evidence type="ECO:0000313" key="12">
    <source>
        <dbReference type="Proteomes" id="UP000199182"/>
    </source>
</evidence>
<dbReference type="PIRSF" id="PIRSF002465">
    <property type="entry name" value="Phsphlp_syn_PlsX"/>
    <property type="match status" value="1"/>
</dbReference>
<dbReference type="OrthoDB" id="9806408at2"/>
<dbReference type="PANTHER" id="PTHR30100">
    <property type="entry name" value="FATTY ACID/PHOSPHOLIPID SYNTHESIS PROTEIN PLSX"/>
    <property type="match status" value="1"/>
</dbReference>
<dbReference type="AlphaFoldDB" id="A0A1H0DLB1"/>
<dbReference type="UniPathway" id="UPA00085"/>
<evidence type="ECO:0000256" key="1">
    <source>
        <dbReference type="ARBA" id="ARBA00001232"/>
    </source>
</evidence>
<evidence type="ECO:0000256" key="4">
    <source>
        <dbReference type="ARBA" id="ARBA00022679"/>
    </source>
</evidence>